<evidence type="ECO:0000313" key="7">
    <source>
        <dbReference type="EMBL" id="KAH9421380.1"/>
    </source>
</evidence>
<feature type="compositionally biased region" description="Low complexity" evidence="4">
    <location>
        <begin position="539"/>
        <end position="549"/>
    </location>
</feature>
<dbReference type="Proteomes" id="UP000887458">
    <property type="component" value="Unassembled WGS sequence"/>
</dbReference>
<gene>
    <name evidence="7" type="ORF">DERP_010517</name>
</gene>
<keyword evidence="3" id="KW-0325">Glycoprotein</keyword>
<evidence type="ECO:0000256" key="2">
    <source>
        <dbReference type="ARBA" id="ARBA00022553"/>
    </source>
</evidence>
<keyword evidence="5" id="KW-1133">Transmembrane helix</keyword>
<evidence type="ECO:0000256" key="5">
    <source>
        <dbReference type="SAM" id="Phobius"/>
    </source>
</evidence>
<dbReference type="InterPro" id="IPR011042">
    <property type="entry name" value="6-blade_b-propeller_TolB-like"/>
</dbReference>
<organism evidence="7 8">
    <name type="scientific">Dermatophagoides pteronyssinus</name>
    <name type="common">European house dust mite</name>
    <dbReference type="NCBI Taxonomy" id="6956"/>
    <lineage>
        <taxon>Eukaryota</taxon>
        <taxon>Metazoa</taxon>
        <taxon>Ecdysozoa</taxon>
        <taxon>Arthropoda</taxon>
        <taxon>Chelicerata</taxon>
        <taxon>Arachnida</taxon>
        <taxon>Acari</taxon>
        <taxon>Acariformes</taxon>
        <taxon>Sarcoptiformes</taxon>
        <taxon>Astigmata</taxon>
        <taxon>Psoroptidia</taxon>
        <taxon>Analgoidea</taxon>
        <taxon>Pyroglyphidae</taxon>
        <taxon>Dermatophagoidinae</taxon>
        <taxon>Dermatophagoides</taxon>
    </lineage>
</organism>
<evidence type="ECO:0000256" key="1">
    <source>
        <dbReference type="ARBA" id="ARBA00009191"/>
    </source>
</evidence>
<evidence type="ECO:0000256" key="4">
    <source>
        <dbReference type="SAM" id="MobiDB-lite"/>
    </source>
</evidence>
<reference evidence="7 8" key="1">
    <citation type="journal article" date="2018" name="J. Allergy Clin. Immunol.">
        <title>High-quality assembly of Dermatophagoides pteronyssinus genome and transcriptome reveals a wide range of novel allergens.</title>
        <authorList>
            <person name="Liu X.Y."/>
            <person name="Yang K.Y."/>
            <person name="Wang M.Q."/>
            <person name="Kwok J.S."/>
            <person name="Zeng X."/>
            <person name="Yang Z."/>
            <person name="Xiao X.J."/>
            <person name="Lau C.P."/>
            <person name="Li Y."/>
            <person name="Huang Z.M."/>
            <person name="Ba J.G."/>
            <person name="Yim A.K."/>
            <person name="Ouyang C.Y."/>
            <person name="Ngai S.M."/>
            <person name="Chan T.F."/>
            <person name="Leung E.L."/>
            <person name="Liu L."/>
            <person name="Liu Z.G."/>
            <person name="Tsui S.K."/>
        </authorList>
    </citation>
    <scope>NUCLEOTIDE SEQUENCE [LARGE SCALE GENOMIC DNA]</scope>
    <source>
        <strain evidence="7">Derp</strain>
    </source>
</reference>
<evidence type="ECO:0000256" key="3">
    <source>
        <dbReference type="ARBA" id="ARBA00023180"/>
    </source>
</evidence>
<reference evidence="7 8" key="2">
    <citation type="journal article" date="2022" name="Mol. Biol. Evol.">
        <title>Comparative Genomics Reveals Insights into the Divergent Evolution of Astigmatic Mites and Household Pest Adaptations.</title>
        <authorList>
            <person name="Xiong Q."/>
            <person name="Wan A.T."/>
            <person name="Liu X."/>
            <person name="Fung C.S."/>
            <person name="Xiao X."/>
            <person name="Malainual N."/>
            <person name="Hou J."/>
            <person name="Wang L."/>
            <person name="Wang M."/>
            <person name="Yang K.Y."/>
            <person name="Cui Y."/>
            <person name="Leung E.L."/>
            <person name="Nong W."/>
            <person name="Shin S.K."/>
            <person name="Au S.W."/>
            <person name="Jeong K.Y."/>
            <person name="Chew F.T."/>
            <person name="Hui J.H."/>
            <person name="Leung T.F."/>
            <person name="Tungtrongchitr A."/>
            <person name="Zhong N."/>
            <person name="Liu Z."/>
            <person name="Tsui S.K."/>
        </authorList>
    </citation>
    <scope>NUCLEOTIDE SEQUENCE [LARGE SCALE GENOMIC DNA]</scope>
    <source>
        <strain evidence="7">Derp</strain>
    </source>
</reference>
<accession>A0ABQ8JG44</accession>
<feature type="transmembrane region" description="Helical" evidence="5">
    <location>
        <begin position="42"/>
        <end position="59"/>
    </location>
</feature>
<dbReference type="EMBL" id="NJHN03000041">
    <property type="protein sequence ID" value="KAH9421380.1"/>
    <property type="molecule type" value="Genomic_DNA"/>
</dbReference>
<dbReference type="Pfam" id="PF03088">
    <property type="entry name" value="Str_synth"/>
    <property type="match status" value="1"/>
</dbReference>
<dbReference type="SUPFAM" id="SSF63829">
    <property type="entry name" value="Calcium-dependent phosphotriesterase"/>
    <property type="match status" value="1"/>
</dbReference>
<dbReference type="Pfam" id="PF20067">
    <property type="entry name" value="SSL_N"/>
    <property type="match status" value="1"/>
</dbReference>
<keyword evidence="8" id="KW-1185">Reference proteome</keyword>
<keyword evidence="5" id="KW-0472">Membrane</keyword>
<proteinExistence type="inferred from homology"/>
<dbReference type="PANTHER" id="PTHR10426:SF88">
    <property type="entry name" value="ADIPOCYTE PLASMA MEMBRANE-ASSOCIATED PROTEIN HEMOMUCIN-RELATED"/>
    <property type="match status" value="1"/>
</dbReference>
<sequence length="565" mass="64713">MYYHHHHPNTNDHQHRRRQSNQFKMDQLFCSSLKNQKTNNSIIIKYLSILLLMFSLFSTKNLFVQSFRPYNYYAPHQYPETGPLSYNFPLIKAFRGELTPNNMLSQATHLCEGALMGPSSLVVYQHYLYTGTIGGGIYRCNLETGNATRIVKVANELCRTKYWDASLCGRPLGIRVDRSGNLYFIDAYLGLHQISFYGANQQRLRVKRLLSPDQVGSRYMTHLALDEGGGANGGIIFYITIASTRHDLNEWPRMILEPDRSGRVVRFDMDLNQTEILMQGLWYPSSVQLSDDRTSILVVEFTARRVVRHYIRGPQRGKTETWIQNLPGEGEHLIRSLDKYQETYWLPVVNARNVSSPSMIDWLSDKPWIREEIMQNFTALGQKIEMLGAKWTNSNLERLGFRLKNLHFFYDEALSNDYGMVLELDSNGRLLGSLHSIDGSNFRLSEVVEGPTENPYERVLYIGSYSNPYILKLTIPNFTQDYQQKNKQIISNNKITENGVDFSLLPYGSTRRAIATNLDGTNTISLDDDNKAIFINAPSSSSSSSSTSTLNRRLRKDATRYSSST</sequence>
<keyword evidence="5" id="KW-0812">Transmembrane</keyword>
<dbReference type="PANTHER" id="PTHR10426">
    <property type="entry name" value="STRICTOSIDINE SYNTHASE-RELATED"/>
    <property type="match status" value="1"/>
</dbReference>
<keyword evidence="2" id="KW-0597">Phosphoprotein</keyword>
<comment type="caution">
    <text evidence="7">The sequence shown here is derived from an EMBL/GenBank/DDBJ whole genome shotgun (WGS) entry which is preliminary data.</text>
</comment>
<protein>
    <recommendedName>
        <fullName evidence="6">Strictosidine synthase conserved region domain-containing protein</fullName>
    </recommendedName>
</protein>
<dbReference type="Gene3D" id="2.120.10.30">
    <property type="entry name" value="TolB, C-terminal domain"/>
    <property type="match status" value="1"/>
</dbReference>
<evidence type="ECO:0000313" key="8">
    <source>
        <dbReference type="Proteomes" id="UP000887458"/>
    </source>
</evidence>
<name>A0ABQ8JG44_DERPT</name>
<dbReference type="InterPro" id="IPR018119">
    <property type="entry name" value="Strictosidine_synth_cons-reg"/>
</dbReference>
<feature type="domain" description="Strictosidine synthase conserved region" evidence="6">
    <location>
        <begin position="237"/>
        <end position="313"/>
    </location>
</feature>
<evidence type="ECO:0000259" key="6">
    <source>
        <dbReference type="Pfam" id="PF03088"/>
    </source>
</evidence>
<feature type="region of interest" description="Disordered" evidence="4">
    <location>
        <begin position="537"/>
        <end position="565"/>
    </location>
</feature>
<comment type="similarity">
    <text evidence="1">Belongs to the strictosidine synthase family.</text>
</comment>